<dbReference type="Gene3D" id="3.40.50.2300">
    <property type="match status" value="1"/>
</dbReference>
<evidence type="ECO:0000313" key="4">
    <source>
        <dbReference type="Proteomes" id="UP000199025"/>
    </source>
</evidence>
<gene>
    <name evidence="3" type="ORF">SAMN05421835_11952</name>
</gene>
<feature type="domain" description="Response regulatory" evidence="2">
    <location>
        <begin position="1"/>
        <end position="100"/>
    </location>
</feature>
<evidence type="ECO:0000259" key="2">
    <source>
        <dbReference type="PROSITE" id="PS50110"/>
    </source>
</evidence>
<organism evidence="3 4">
    <name type="scientific">Amycolatopsis sacchari</name>
    <dbReference type="NCBI Taxonomy" id="115433"/>
    <lineage>
        <taxon>Bacteria</taxon>
        <taxon>Bacillati</taxon>
        <taxon>Actinomycetota</taxon>
        <taxon>Actinomycetes</taxon>
        <taxon>Pseudonocardiales</taxon>
        <taxon>Pseudonocardiaceae</taxon>
        <taxon>Amycolatopsis</taxon>
    </lineage>
</organism>
<dbReference type="EMBL" id="FORP01000019">
    <property type="protein sequence ID" value="SFK36703.1"/>
    <property type="molecule type" value="Genomic_DNA"/>
</dbReference>
<protein>
    <submittedName>
        <fullName evidence="3">Response regulator receiver domain-containing protein</fullName>
    </submittedName>
</protein>
<dbReference type="InterPro" id="IPR001789">
    <property type="entry name" value="Sig_transdc_resp-reg_receiver"/>
</dbReference>
<dbReference type="AlphaFoldDB" id="A0A1I3YXZ1"/>
<keyword evidence="4" id="KW-1185">Reference proteome</keyword>
<sequence length="100" mass="10932">MRMGGAKVESVTNREDAIEALPRVRPTALVSDIRRGDDPQAGFTDLRYLRERGLYDGPVLFYTGQVTPSRLAQAEELGADGVTTDPGDVLEWLAGVAKRE</sequence>
<evidence type="ECO:0000313" key="3">
    <source>
        <dbReference type="EMBL" id="SFK36703.1"/>
    </source>
</evidence>
<evidence type="ECO:0000256" key="1">
    <source>
        <dbReference type="PROSITE-ProRule" id="PRU00169"/>
    </source>
</evidence>
<name>A0A1I3YXZ1_9PSEU</name>
<feature type="modified residue" description="4-aspartylphosphate" evidence="1">
    <location>
        <position position="32"/>
    </location>
</feature>
<dbReference type="InterPro" id="IPR011006">
    <property type="entry name" value="CheY-like_superfamily"/>
</dbReference>
<dbReference type="Proteomes" id="UP000199025">
    <property type="component" value="Unassembled WGS sequence"/>
</dbReference>
<accession>A0A1I3YXZ1</accession>
<dbReference type="PROSITE" id="PS50110">
    <property type="entry name" value="RESPONSE_REGULATORY"/>
    <property type="match status" value="1"/>
</dbReference>
<proteinExistence type="predicted"/>
<dbReference type="GO" id="GO:0000160">
    <property type="term" value="P:phosphorelay signal transduction system"/>
    <property type="evidence" value="ECO:0007669"/>
    <property type="project" value="InterPro"/>
</dbReference>
<reference evidence="3 4" key="1">
    <citation type="submission" date="2016-10" db="EMBL/GenBank/DDBJ databases">
        <authorList>
            <person name="de Groot N.N."/>
        </authorList>
    </citation>
    <scope>NUCLEOTIDE SEQUENCE [LARGE SCALE GENOMIC DNA]</scope>
    <source>
        <strain evidence="3 4">DSM 44468</strain>
    </source>
</reference>
<keyword evidence="1" id="KW-0597">Phosphoprotein</keyword>
<dbReference type="SUPFAM" id="SSF52172">
    <property type="entry name" value="CheY-like"/>
    <property type="match status" value="1"/>
</dbReference>